<evidence type="ECO:0000256" key="1">
    <source>
        <dbReference type="SAM" id="MobiDB-lite"/>
    </source>
</evidence>
<dbReference type="RefSeq" id="XP_022671822.1">
    <property type="nucleotide sequence ID" value="XM_022816087.1"/>
</dbReference>
<feature type="compositionally biased region" description="Low complexity" evidence="1">
    <location>
        <begin position="54"/>
        <end position="71"/>
    </location>
</feature>
<feature type="signal peptide" evidence="2">
    <location>
        <begin position="1"/>
        <end position="24"/>
    </location>
</feature>
<evidence type="ECO:0000313" key="4">
    <source>
        <dbReference type="Proteomes" id="UP000594260"/>
    </source>
</evidence>
<dbReference type="EnsemblMetazoa" id="XM_022816087">
    <property type="protein sequence ID" value="XP_022671822"/>
    <property type="gene ID" value="LOC111254834"/>
</dbReference>
<keyword evidence="4" id="KW-1185">Reference proteome</keyword>
<evidence type="ECO:0000313" key="3">
    <source>
        <dbReference type="EnsemblMetazoa" id="XP_022671822"/>
    </source>
</evidence>
<reference evidence="3" key="1">
    <citation type="submission" date="2021-01" db="UniProtKB">
        <authorList>
            <consortium name="EnsemblMetazoa"/>
        </authorList>
    </citation>
    <scope>IDENTIFICATION</scope>
</reference>
<dbReference type="Proteomes" id="UP000594260">
    <property type="component" value="Unplaced"/>
</dbReference>
<dbReference type="KEGG" id="vde:111254834"/>
<organism evidence="3 4">
    <name type="scientific">Varroa destructor</name>
    <name type="common">Honeybee mite</name>
    <dbReference type="NCBI Taxonomy" id="109461"/>
    <lineage>
        <taxon>Eukaryota</taxon>
        <taxon>Metazoa</taxon>
        <taxon>Ecdysozoa</taxon>
        <taxon>Arthropoda</taxon>
        <taxon>Chelicerata</taxon>
        <taxon>Arachnida</taxon>
        <taxon>Acari</taxon>
        <taxon>Parasitiformes</taxon>
        <taxon>Mesostigmata</taxon>
        <taxon>Gamasina</taxon>
        <taxon>Dermanyssoidea</taxon>
        <taxon>Varroidae</taxon>
        <taxon>Varroa</taxon>
    </lineage>
</organism>
<feature type="region of interest" description="Disordered" evidence="1">
    <location>
        <begin position="105"/>
        <end position="140"/>
    </location>
</feature>
<dbReference type="AlphaFoldDB" id="A0A7M7KTL6"/>
<feature type="chain" id="PRO_5029601485" evidence="2">
    <location>
        <begin position="25"/>
        <end position="475"/>
    </location>
</feature>
<keyword evidence="2" id="KW-0732">Signal</keyword>
<accession>A0A7M7KTL6</accession>
<sequence length="475" mass="52097">MWLFSANAWRSFVILFCVVTHCRGGVIPAVIAGGVAAPAALMLFKALANAGKGSSSSTTTTTTTTTTASTTVVPPLLSNDYRYGQGHYYKTNRARQLSDFDDRKFTRYDSNGRRRKGRRKDSRNSVKIERQHRKQQSLSSPTVYNSFIINNNNNLSNVGNTRAITKNNINLSSIENTKSVSRVANNVIANLQFVTKNMQPPSFRLMDLEPSRAVATTVTVNGDALMQGSSYVILSDRAFLIQHLDVHMPPQYKYPSTDITVEITVTDRPQPSHKQDQRITVLFNGEDIRNEFALVLQNKLIPPGTVSIRVNGQTVLGDISLDAITFPSSDRVGTEFPPTGTAIFQMNGGPIEPYTFSVEIRENAAPVEGITVTDIRGRPLAGMVDIEVVEDNRKTPHAITLVNGKDSRATYNILIKGKQVSADDLIFKVNGEPQMVIVDFAVSEEVISKLEKSSCRAAVVPSKIGGLSPKGLISY</sequence>
<protein>
    <submittedName>
        <fullName evidence="3">Uncharacterized protein</fullName>
    </submittedName>
</protein>
<dbReference type="OrthoDB" id="10421629at2759"/>
<name>A0A7M7KTL6_VARDE</name>
<feature type="region of interest" description="Disordered" evidence="1">
    <location>
        <begin position="51"/>
        <end position="71"/>
    </location>
</feature>
<dbReference type="GeneID" id="111254834"/>
<evidence type="ECO:0000256" key="2">
    <source>
        <dbReference type="SAM" id="SignalP"/>
    </source>
</evidence>
<dbReference type="InParanoid" id="A0A7M7KTL6"/>
<proteinExistence type="predicted"/>